<dbReference type="InterPro" id="IPR012945">
    <property type="entry name" value="Tubulin-bd_cofactor_C_dom"/>
</dbReference>
<keyword evidence="7" id="KW-0175">Coiled coil</keyword>
<dbReference type="Pfam" id="PF16752">
    <property type="entry name" value="TBCC_N"/>
    <property type="match status" value="1"/>
</dbReference>
<dbReference type="PROSITE" id="PS51329">
    <property type="entry name" value="C_CAP_COFACTOR_C"/>
    <property type="match status" value="1"/>
</dbReference>
<evidence type="ECO:0000256" key="8">
    <source>
        <dbReference type="SAM" id="MobiDB-lite"/>
    </source>
</evidence>
<evidence type="ECO:0000256" key="5">
    <source>
        <dbReference type="ARBA" id="ARBA00023186"/>
    </source>
</evidence>
<name>A0AAN6S660_9PEZI</name>
<evidence type="ECO:0000256" key="1">
    <source>
        <dbReference type="ARBA" id="ARBA00004496"/>
    </source>
</evidence>
<dbReference type="EMBL" id="MU853784">
    <property type="protein sequence ID" value="KAK3941331.1"/>
    <property type="molecule type" value="Genomic_DNA"/>
</dbReference>
<proteinExistence type="inferred from homology"/>
<dbReference type="InterPro" id="IPR017901">
    <property type="entry name" value="C-CAP_CF_C-like"/>
</dbReference>
<dbReference type="Pfam" id="PF07986">
    <property type="entry name" value="TBCC"/>
    <property type="match status" value="1"/>
</dbReference>
<dbReference type="Proteomes" id="UP001303473">
    <property type="component" value="Unassembled WGS sequence"/>
</dbReference>
<evidence type="ECO:0000256" key="4">
    <source>
        <dbReference type="ARBA" id="ARBA00022990"/>
    </source>
</evidence>
<evidence type="ECO:0000256" key="6">
    <source>
        <dbReference type="ARBA" id="ARBA00026055"/>
    </source>
</evidence>
<accession>A0AAN6S660</accession>
<dbReference type="GO" id="GO:0007023">
    <property type="term" value="P:post-chaperonin tubulin folding pathway"/>
    <property type="evidence" value="ECO:0007669"/>
    <property type="project" value="InterPro"/>
</dbReference>
<evidence type="ECO:0000256" key="7">
    <source>
        <dbReference type="SAM" id="Coils"/>
    </source>
</evidence>
<dbReference type="GO" id="GO:0007021">
    <property type="term" value="P:tubulin complex assembly"/>
    <property type="evidence" value="ECO:0007669"/>
    <property type="project" value="TreeGrafter"/>
</dbReference>
<dbReference type="InterPro" id="IPR031925">
    <property type="entry name" value="TBCC_N"/>
</dbReference>
<feature type="compositionally biased region" description="Low complexity" evidence="8">
    <location>
        <begin position="139"/>
        <end position="154"/>
    </location>
</feature>
<comment type="subunit">
    <text evidence="6">Supercomplex made of cofactors A to E. Cofactors A and D function by capturing and stabilizing tubulin in a quasi-native conformation. Cofactor E binds to the cofactor D-tubulin complex; interaction with cofactor C then causes the release of tubulin polypeptides that are committed to the native state.</text>
</comment>
<evidence type="ECO:0000313" key="10">
    <source>
        <dbReference type="EMBL" id="KAK3941331.1"/>
    </source>
</evidence>
<comment type="caution">
    <text evidence="10">The sequence shown here is derived from an EMBL/GenBank/DDBJ whole genome shotgun (WGS) entry which is preliminary data.</text>
</comment>
<comment type="subcellular location">
    <subcellularLocation>
        <location evidence="1">Cytoplasm</location>
    </subcellularLocation>
</comment>
<dbReference type="InterPro" id="IPR027684">
    <property type="entry name" value="TBCC"/>
</dbReference>
<dbReference type="Gene3D" id="1.20.58.1250">
    <property type="entry name" value="Tubulin Binding Cofactor C, N-terminal domain"/>
    <property type="match status" value="1"/>
</dbReference>
<evidence type="ECO:0000256" key="2">
    <source>
        <dbReference type="ARBA" id="ARBA00008848"/>
    </source>
</evidence>
<sequence>MDPKEQFYRTFQATAASLQEQINQLPHITVAAGSERQDAIESILGGISSLTTQVADASDYVPAYDKRTYSSTLKNLTENLEAARAKLAASAAAGAKSKGRFQFKPRSTPPKPIGGAVGQDARYTFSSSSNPPPNPAPLPSSSSDPPSNSNNPEPAGTSEGKDYNEEIRSTSSPTNIIRRPSFSAARDIRLSDHSDVHIVLPPSAANATSAGILTNLQNCVVDMSAPTTTSPFSSLALRNITHGLVIARSVSGSVHVTGVRNSVLVVVARQVRIHECSNTTLYLYCRSHPIIEDCSGMRFAPAPKRYLSEDEREELNQWDQVDDFKWLKAEHSPNWAILPEEERVPEEVWKTIGDGGDDDGGVDGILRRIGVGKETTT</sequence>
<evidence type="ECO:0000313" key="11">
    <source>
        <dbReference type="Proteomes" id="UP001303473"/>
    </source>
</evidence>
<keyword evidence="4" id="KW-0007">Acetylation</keyword>
<feature type="domain" description="C-CAP/cofactor C-like" evidence="9">
    <location>
        <begin position="202"/>
        <end position="326"/>
    </location>
</feature>
<dbReference type="PANTHER" id="PTHR15139">
    <property type="entry name" value="TUBULIN FOLDING COFACTOR C"/>
    <property type="match status" value="1"/>
</dbReference>
<feature type="compositionally biased region" description="Basic and acidic residues" evidence="8">
    <location>
        <begin position="159"/>
        <end position="168"/>
    </location>
</feature>
<dbReference type="InterPro" id="IPR016098">
    <property type="entry name" value="CAP/MinC_C"/>
</dbReference>
<reference evidence="11" key="1">
    <citation type="journal article" date="2023" name="Mol. Phylogenet. Evol.">
        <title>Genome-scale phylogeny and comparative genomics of the fungal order Sordariales.</title>
        <authorList>
            <person name="Hensen N."/>
            <person name="Bonometti L."/>
            <person name="Westerberg I."/>
            <person name="Brannstrom I.O."/>
            <person name="Guillou S."/>
            <person name="Cros-Aarteil S."/>
            <person name="Calhoun S."/>
            <person name="Haridas S."/>
            <person name="Kuo A."/>
            <person name="Mondo S."/>
            <person name="Pangilinan J."/>
            <person name="Riley R."/>
            <person name="LaButti K."/>
            <person name="Andreopoulos B."/>
            <person name="Lipzen A."/>
            <person name="Chen C."/>
            <person name="Yan M."/>
            <person name="Daum C."/>
            <person name="Ng V."/>
            <person name="Clum A."/>
            <person name="Steindorff A."/>
            <person name="Ohm R.A."/>
            <person name="Martin F."/>
            <person name="Silar P."/>
            <person name="Natvig D.O."/>
            <person name="Lalanne C."/>
            <person name="Gautier V."/>
            <person name="Ament-Velasquez S.L."/>
            <person name="Kruys A."/>
            <person name="Hutchinson M.I."/>
            <person name="Powell A.J."/>
            <person name="Barry K."/>
            <person name="Miller A.N."/>
            <person name="Grigoriev I.V."/>
            <person name="Debuchy R."/>
            <person name="Gladieux P."/>
            <person name="Hiltunen Thoren M."/>
            <person name="Johannesson H."/>
        </authorList>
    </citation>
    <scope>NUCLEOTIDE SEQUENCE [LARGE SCALE GENOMIC DNA]</scope>
    <source>
        <strain evidence="11">CBS 340.73</strain>
    </source>
</reference>
<feature type="coiled-coil region" evidence="7">
    <location>
        <begin position="66"/>
        <end position="93"/>
    </location>
</feature>
<gene>
    <name evidence="10" type="ORF">QBC46DRAFT_340667</name>
</gene>
<dbReference type="Gene3D" id="2.160.20.70">
    <property type="match status" value="1"/>
</dbReference>
<keyword evidence="3" id="KW-0963">Cytoplasm</keyword>
<dbReference type="AlphaFoldDB" id="A0AAN6S660"/>
<feature type="region of interest" description="Disordered" evidence="8">
    <location>
        <begin position="94"/>
        <end position="180"/>
    </location>
</feature>
<protein>
    <submittedName>
        <fullName evidence="10">Tubulin binding cofactor C-domain-containing protein</fullName>
    </submittedName>
</protein>
<keyword evidence="5" id="KW-0143">Chaperone</keyword>
<keyword evidence="11" id="KW-1185">Reference proteome</keyword>
<dbReference type="SMART" id="SM00673">
    <property type="entry name" value="CARP"/>
    <property type="match status" value="1"/>
</dbReference>
<organism evidence="10 11">
    <name type="scientific">Diplogelasinospora grovesii</name>
    <dbReference type="NCBI Taxonomy" id="303347"/>
    <lineage>
        <taxon>Eukaryota</taxon>
        <taxon>Fungi</taxon>
        <taxon>Dikarya</taxon>
        <taxon>Ascomycota</taxon>
        <taxon>Pezizomycotina</taxon>
        <taxon>Sordariomycetes</taxon>
        <taxon>Sordariomycetidae</taxon>
        <taxon>Sordariales</taxon>
        <taxon>Diplogelasinosporaceae</taxon>
        <taxon>Diplogelasinospora</taxon>
    </lineage>
</organism>
<dbReference type="InterPro" id="IPR038397">
    <property type="entry name" value="TBCC_N_sf"/>
</dbReference>
<evidence type="ECO:0000259" key="9">
    <source>
        <dbReference type="PROSITE" id="PS51329"/>
    </source>
</evidence>
<comment type="similarity">
    <text evidence="2">Belongs to the TBCC family.</text>
</comment>
<dbReference type="GO" id="GO:0005737">
    <property type="term" value="C:cytoplasm"/>
    <property type="evidence" value="ECO:0007669"/>
    <property type="project" value="UniProtKB-SubCell"/>
</dbReference>
<dbReference type="GO" id="GO:0015631">
    <property type="term" value="F:tubulin binding"/>
    <property type="evidence" value="ECO:0007669"/>
    <property type="project" value="InterPro"/>
</dbReference>
<dbReference type="InterPro" id="IPR006599">
    <property type="entry name" value="CARP_motif"/>
</dbReference>
<dbReference type="PANTHER" id="PTHR15139:SF0">
    <property type="entry name" value="TUBULIN-SPECIFIC CHAPERONE C"/>
    <property type="match status" value="1"/>
</dbReference>
<evidence type="ECO:0000256" key="3">
    <source>
        <dbReference type="ARBA" id="ARBA00022490"/>
    </source>
</evidence>